<proteinExistence type="predicted"/>
<feature type="compositionally biased region" description="Basic and acidic residues" evidence="1">
    <location>
        <begin position="18"/>
        <end position="32"/>
    </location>
</feature>
<feature type="region of interest" description="Disordered" evidence="1">
    <location>
        <begin position="12"/>
        <end position="32"/>
    </location>
</feature>
<sequence length="87" mass="9266">MSAHGAFFVIVPSPFNSHPREGGDPSDDRATRENRRWVPAFAGMTVKGSVSYFATVNVVAMSAFESPPTHTSNALSSCTQPLVAALQ</sequence>
<comment type="caution">
    <text evidence="2">The sequence shown here is derived from an EMBL/GenBank/DDBJ whole genome shotgun (WGS) entry which is preliminary data.</text>
</comment>
<evidence type="ECO:0000256" key="1">
    <source>
        <dbReference type="SAM" id="MobiDB-lite"/>
    </source>
</evidence>
<reference evidence="2 3" key="1">
    <citation type="submission" date="2014-03" db="EMBL/GenBank/DDBJ databases">
        <title>Whole genome sequence of Novosphingobium resinovorum KF1.</title>
        <authorList>
            <person name="Gan H.M."/>
            <person name="Gan H.Y."/>
            <person name="Chew T.H."/>
            <person name="Savka M.A."/>
        </authorList>
    </citation>
    <scope>NUCLEOTIDE SEQUENCE [LARGE SCALE GENOMIC DNA]</scope>
    <source>
        <strain evidence="2 3">KF1</strain>
    </source>
</reference>
<gene>
    <name evidence="2" type="ORF">BV97_03909</name>
</gene>
<dbReference type="AlphaFoldDB" id="A0A031JSW7"/>
<evidence type="ECO:0000313" key="3">
    <source>
        <dbReference type="Proteomes" id="UP000024329"/>
    </source>
</evidence>
<dbReference type="EMBL" id="JFYZ01000024">
    <property type="protein sequence ID" value="EZP79472.1"/>
    <property type="molecule type" value="Genomic_DNA"/>
</dbReference>
<organism evidence="2 3">
    <name type="scientific">Novosphingobium resinovorum</name>
    <dbReference type="NCBI Taxonomy" id="158500"/>
    <lineage>
        <taxon>Bacteria</taxon>
        <taxon>Pseudomonadati</taxon>
        <taxon>Pseudomonadota</taxon>
        <taxon>Alphaproteobacteria</taxon>
        <taxon>Sphingomonadales</taxon>
        <taxon>Sphingomonadaceae</taxon>
        <taxon>Novosphingobium</taxon>
    </lineage>
</organism>
<accession>A0A031JSW7</accession>
<evidence type="ECO:0000313" key="2">
    <source>
        <dbReference type="EMBL" id="EZP79472.1"/>
    </source>
</evidence>
<dbReference type="Proteomes" id="UP000024329">
    <property type="component" value="Unassembled WGS sequence"/>
</dbReference>
<protein>
    <submittedName>
        <fullName evidence="2">Uncharacterized protein</fullName>
    </submittedName>
</protein>
<name>A0A031JSW7_9SPHN</name>